<dbReference type="EMBL" id="JACIFF010000003">
    <property type="protein sequence ID" value="MBB4078836.1"/>
    <property type="molecule type" value="Genomic_DNA"/>
</dbReference>
<dbReference type="GO" id="GO:0004519">
    <property type="term" value="F:endonuclease activity"/>
    <property type="evidence" value="ECO:0007669"/>
    <property type="project" value="UniProtKB-KW"/>
</dbReference>
<dbReference type="Proteomes" id="UP000576209">
    <property type="component" value="Unassembled WGS sequence"/>
</dbReference>
<keyword evidence="1" id="KW-0472">Membrane</keyword>
<protein>
    <submittedName>
        <fullName evidence="2">Putative flap endonuclease-1-like 5' DNA nuclease/cell division protein FtsB</fullName>
    </submittedName>
</protein>
<accession>A0A840ED09</accession>
<keyword evidence="1" id="KW-1133">Transmembrane helix</keyword>
<dbReference type="AlphaFoldDB" id="A0A840ED09"/>
<evidence type="ECO:0000256" key="1">
    <source>
        <dbReference type="SAM" id="Phobius"/>
    </source>
</evidence>
<dbReference type="GO" id="GO:0051301">
    <property type="term" value="P:cell division"/>
    <property type="evidence" value="ECO:0007669"/>
    <property type="project" value="UniProtKB-KW"/>
</dbReference>
<comment type="caution">
    <text evidence="2">The sequence shown here is derived from an EMBL/GenBank/DDBJ whole genome shotgun (WGS) entry which is preliminary data.</text>
</comment>
<reference evidence="2 3" key="1">
    <citation type="submission" date="2020-08" db="EMBL/GenBank/DDBJ databases">
        <title>Genomic Encyclopedia of Type Strains, Phase IV (KMG-IV): sequencing the most valuable type-strain genomes for metagenomic binning, comparative biology and taxonomic classification.</title>
        <authorList>
            <person name="Goeker M."/>
        </authorList>
    </citation>
    <scope>NUCLEOTIDE SEQUENCE [LARGE SCALE GENOMIC DNA]</scope>
    <source>
        <strain evidence="2 3">DSM 105137</strain>
    </source>
</reference>
<feature type="transmembrane region" description="Helical" evidence="1">
    <location>
        <begin position="20"/>
        <end position="40"/>
    </location>
</feature>
<keyword evidence="3" id="KW-1185">Reference proteome</keyword>
<keyword evidence="2" id="KW-0540">Nuclease</keyword>
<dbReference type="RefSeq" id="WP_183495091.1">
    <property type="nucleotide sequence ID" value="NZ_JACIFF010000003.1"/>
</dbReference>
<evidence type="ECO:0000313" key="3">
    <source>
        <dbReference type="Proteomes" id="UP000576209"/>
    </source>
</evidence>
<name>A0A840ED09_9BACT</name>
<organism evidence="2 3">
    <name type="scientific">Neolewinella aquimaris</name>
    <dbReference type="NCBI Taxonomy" id="1835722"/>
    <lineage>
        <taxon>Bacteria</taxon>
        <taxon>Pseudomonadati</taxon>
        <taxon>Bacteroidota</taxon>
        <taxon>Saprospiria</taxon>
        <taxon>Saprospirales</taxon>
        <taxon>Lewinellaceae</taxon>
        <taxon>Neolewinella</taxon>
    </lineage>
</organism>
<keyword evidence="1" id="KW-0812">Transmembrane</keyword>
<keyword evidence="2" id="KW-0378">Hydrolase</keyword>
<keyword evidence="2" id="KW-0132">Cell division</keyword>
<proteinExistence type="predicted"/>
<keyword evidence="2" id="KW-0255">Endonuclease</keyword>
<evidence type="ECO:0000313" key="2">
    <source>
        <dbReference type="EMBL" id="MBB4078836.1"/>
    </source>
</evidence>
<gene>
    <name evidence="2" type="ORF">GGR28_001453</name>
</gene>
<sequence length="276" mass="30674">MQTYYDFLDFLGTLSVEQTLWLAIFGLLILTIGICLGWLIQRRKTSKIRQSLSATKREMETYRERVTSTDEEQKALARELVNLTTEKDDILVHLREVQHRNGSLGNDLQLFRADNDRLTATNQSYATTIEDLNDQIIGLKTRNEQLLGGGAGAATDSVEQRLRALEIRVASLAKTEPTALPPINTGEPTHQVRIGESLADVSEPEAADFTRISGIDNRVSRALRDAGIQSWTALANTPTEEIGAILYQADLDDATYDIADWQIESARIAGETKLSV</sequence>
<keyword evidence="2" id="KW-0131">Cell cycle</keyword>